<evidence type="ECO:0000256" key="1">
    <source>
        <dbReference type="SAM" id="Phobius"/>
    </source>
</evidence>
<feature type="transmembrane region" description="Helical" evidence="1">
    <location>
        <begin position="60"/>
        <end position="81"/>
    </location>
</feature>
<proteinExistence type="predicted"/>
<dbReference type="RefSeq" id="WP_115280112.1">
    <property type="nucleotide sequence ID" value="NZ_AP022600.1"/>
</dbReference>
<evidence type="ECO:0000313" key="2">
    <source>
        <dbReference type="EMBL" id="STZ61092.1"/>
    </source>
</evidence>
<keyword evidence="1" id="KW-0472">Membrane</keyword>
<keyword evidence="1" id="KW-0812">Transmembrane</keyword>
<protein>
    <recommendedName>
        <fullName evidence="4">Transmembrane protein</fullName>
    </recommendedName>
</protein>
<evidence type="ECO:0000313" key="3">
    <source>
        <dbReference type="Proteomes" id="UP000254978"/>
    </source>
</evidence>
<accession>A0A378TJW0</accession>
<dbReference type="EMBL" id="UGQT01000001">
    <property type="protein sequence ID" value="STZ61092.1"/>
    <property type="molecule type" value="Genomic_DNA"/>
</dbReference>
<sequence length="146" mass="15737">MRDDRTEPTQPRYLEVWGDTVTARHLGLSVIIGVVVSLGAYLAAHAYLSRVVTETSLAEAYSLLVGIGACVVAGVISGKLFPPKRRIVVEAAEGDSVGEVIAALSAERGGLGSVEDLPEATVRELKDLDLYDRFREAERASEEQPR</sequence>
<keyword evidence="1" id="KW-1133">Transmembrane helix</keyword>
<feature type="transmembrane region" description="Helical" evidence="1">
    <location>
        <begin position="26"/>
        <end position="48"/>
    </location>
</feature>
<dbReference type="Proteomes" id="UP000254978">
    <property type="component" value="Unassembled WGS sequence"/>
</dbReference>
<reference evidence="2 3" key="1">
    <citation type="submission" date="2018-06" db="EMBL/GenBank/DDBJ databases">
        <authorList>
            <consortium name="Pathogen Informatics"/>
            <person name="Doyle S."/>
        </authorList>
    </citation>
    <scope>NUCLEOTIDE SEQUENCE [LARGE SCALE GENOMIC DNA]</scope>
    <source>
        <strain evidence="2 3">NCTC10821</strain>
    </source>
</reference>
<gene>
    <name evidence="2" type="ORF">NCTC10821_04636</name>
</gene>
<name>A0A378TJW0_9MYCO</name>
<dbReference type="AlphaFoldDB" id="A0A378TJW0"/>
<evidence type="ECO:0008006" key="4">
    <source>
        <dbReference type="Google" id="ProtNLM"/>
    </source>
</evidence>
<dbReference type="OrthoDB" id="4808534at2"/>
<keyword evidence="3" id="KW-1185">Reference proteome</keyword>
<organism evidence="2 3">
    <name type="scientific">Mycolicibacterium tokaiense</name>
    <dbReference type="NCBI Taxonomy" id="39695"/>
    <lineage>
        <taxon>Bacteria</taxon>
        <taxon>Bacillati</taxon>
        <taxon>Actinomycetota</taxon>
        <taxon>Actinomycetes</taxon>
        <taxon>Mycobacteriales</taxon>
        <taxon>Mycobacteriaceae</taxon>
        <taxon>Mycolicibacterium</taxon>
    </lineage>
</organism>